<feature type="non-terminal residue" evidence="3">
    <location>
        <position position="495"/>
    </location>
</feature>
<organism evidence="3 4">
    <name type="scientific">Prorocentrum cordatum</name>
    <dbReference type="NCBI Taxonomy" id="2364126"/>
    <lineage>
        <taxon>Eukaryota</taxon>
        <taxon>Sar</taxon>
        <taxon>Alveolata</taxon>
        <taxon>Dinophyceae</taxon>
        <taxon>Prorocentrales</taxon>
        <taxon>Prorocentraceae</taxon>
        <taxon>Prorocentrum</taxon>
    </lineage>
</organism>
<feature type="chain" id="PRO_5047397530" evidence="2">
    <location>
        <begin position="19"/>
        <end position="495"/>
    </location>
</feature>
<feature type="region of interest" description="Disordered" evidence="1">
    <location>
        <begin position="175"/>
        <end position="197"/>
    </location>
</feature>
<feature type="region of interest" description="Disordered" evidence="1">
    <location>
        <begin position="338"/>
        <end position="372"/>
    </location>
</feature>
<evidence type="ECO:0000256" key="2">
    <source>
        <dbReference type="SAM" id="SignalP"/>
    </source>
</evidence>
<sequence length="495" mass="55307">MARSASLLLACGVAACAALLAGSLVLSFVGTSLAPAGLRAGQRSPSVEMQFFGGEPVTTTPPPPAGLSLGDVSESTYVISMTILFFGSARLENLTVPAPEGSIQGSIPSSFGRKAPDLHFVMRAGRAWYPSEFLLSSACCTAHAQCGTNEARLFDSLLACSTAYESGAAPMGAAQEASEAASAAERGSSGGEDDTRLRNECDMYINQQEIAVSKYEAEIKLRIDSEVKLLDKTRKTESLEADLEVERREHSSLAVQLKEEISLKEVAVAELETRRSENKQLEKEVASYKQNFLDQQQQKLRADQQVVQLKQQVDRMTSKVSELKDNLVYESEQVHRLTEQKEMTQRDMRRLERQVEDDSQTRKELENDNKITKEKLEHAEKDLSTVTEERRELQKQLSDLNMEHRTSQIERKRQKEMLERAESQLEKVQREHHELLDNHRLLTVEVKALRDDVASMEENLKKEADLRKSLQADKKHLLGSNQVLTAQLDSSKMAV</sequence>
<proteinExistence type="predicted"/>
<dbReference type="PROSITE" id="PS51257">
    <property type="entry name" value="PROKAR_LIPOPROTEIN"/>
    <property type="match status" value="1"/>
</dbReference>
<dbReference type="Proteomes" id="UP001189429">
    <property type="component" value="Unassembled WGS sequence"/>
</dbReference>
<evidence type="ECO:0000256" key="1">
    <source>
        <dbReference type="SAM" id="MobiDB-lite"/>
    </source>
</evidence>
<feature type="compositionally biased region" description="Low complexity" evidence="1">
    <location>
        <begin position="175"/>
        <end position="187"/>
    </location>
</feature>
<keyword evidence="4" id="KW-1185">Reference proteome</keyword>
<gene>
    <name evidence="3" type="ORF">PCOR1329_LOCUS9340</name>
</gene>
<name>A0ABN9QA99_9DINO</name>
<evidence type="ECO:0000313" key="4">
    <source>
        <dbReference type="Proteomes" id="UP001189429"/>
    </source>
</evidence>
<evidence type="ECO:0000313" key="3">
    <source>
        <dbReference type="EMBL" id="CAK0801480.1"/>
    </source>
</evidence>
<accession>A0ABN9QA99</accession>
<keyword evidence="2" id="KW-0732">Signal</keyword>
<reference evidence="3" key="1">
    <citation type="submission" date="2023-10" db="EMBL/GenBank/DDBJ databases">
        <authorList>
            <person name="Chen Y."/>
            <person name="Shah S."/>
            <person name="Dougan E. K."/>
            <person name="Thang M."/>
            <person name="Chan C."/>
        </authorList>
    </citation>
    <scope>NUCLEOTIDE SEQUENCE [LARGE SCALE GENOMIC DNA]</scope>
</reference>
<dbReference type="EMBL" id="CAUYUJ010002592">
    <property type="protein sequence ID" value="CAK0801480.1"/>
    <property type="molecule type" value="Genomic_DNA"/>
</dbReference>
<comment type="caution">
    <text evidence="3">The sequence shown here is derived from an EMBL/GenBank/DDBJ whole genome shotgun (WGS) entry which is preliminary data.</text>
</comment>
<feature type="signal peptide" evidence="2">
    <location>
        <begin position="1"/>
        <end position="18"/>
    </location>
</feature>
<protein>
    <submittedName>
        <fullName evidence="3">Uncharacterized protein</fullName>
    </submittedName>
</protein>